<keyword evidence="3" id="KW-1185">Reference proteome</keyword>
<feature type="domain" description="HNH nuclease" evidence="1">
    <location>
        <begin position="6"/>
        <end position="59"/>
    </location>
</feature>
<proteinExistence type="predicted"/>
<dbReference type="AlphaFoldDB" id="D5PF85"/>
<evidence type="ECO:0000259" key="1">
    <source>
        <dbReference type="SMART" id="SM00507"/>
    </source>
</evidence>
<dbReference type="HOGENOM" id="CLU_1007686_0_0_11"/>
<accession>D5PF85</accession>
<dbReference type="InterPro" id="IPR052892">
    <property type="entry name" value="NA-targeting_endonuclease"/>
</dbReference>
<organism evidence="2 3">
    <name type="scientific">Mycobacterium parascrofulaceum ATCC BAA-614</name>
    <dbReference type="NCBI Taxonomy" id="525368"/>
    <lineage>
        <taxon>Bacteria</taxon>
        <taxon>Bacillati</taxon>
        <taxon>Actinomycetota</taxon>
        <taxon>Actinomycetes</taxon>
        <taxon>Mycobacteriales</taxon>
        <taxon>Mycobacteriaceae</taxon>
        <taxon>Mycobacterium</taxon>
        <taxon>Mycobacterium simiae complex</taxon>
    </lineage>
</organism>
<sequence length="276" mass="30600">MAVSKRLRFEILRRDNHTCRYCGVTAPDAKLTVDHVIPEALGGSDDPSNLVAACGDCNGGKSSMPADAALVADVAGDAMRWAAAMRQAAEEIAAEDDAIERILDAFYDAWQPYWIPADWSSSVVTFIRAGLSQDTLLYLADTARRKRGLGDRWAYFCGCCWKRIRQMQDRAAELVGSPLQDSPRARLLGTIWTGDELKQHFDANYQNALSWYDEKQLASILNCKHRESGAYCGDPVCRMEIATALYYCALEREGAAFNRTDRDNAVLDEAEALLDG</sequence>
<keyword evidence="2" id="KW-0255">Endonuclease</keyword>
<protein>
    <submittedName>
        <fullName evidence="2">HNH endonuclease domain protein</fullName>
    </submittedName>
</protein>
<keyword evidence="2" id="KW-0540">Nuclease</keyword>
<reference evidence="2 3" key="1">
    <citation type="submission" date="2010-04" db="EMBL/GenBank/DDBJ databases">
        <authorList>
            <person name="Muzny D."/>
            <person name="Qin X."/>
            <person name="Deng J."/>
            <person name="Jiang H."/>
            <person name="Liu Y."/>
            <person name="Qu J."/>
            <person name="Song X.-Z."/>
            <person name="Zhang L."/>
            <person name="Thornton R."/>
            <person name="Coyle M."/>
            <person name="Francisco L."/>
            <person name="Jackson L."/>
            <person name="Javaid M."/>
            <person name="Korchina V."/>
            <person name="Kovar C."/>
            <person name="Mata R."/>
            <person name="Mathew T."/>
            <person name="Ngo R."/>
            <person name="Nguyen L."/>
            <person name="Nguyen N."/>
            <person name="Okwuonu G."/>
            <person name="Ongeri F."/>
            <person name="Pham C."/>
            <person name="Simmons D."/>
            <person name="Wilczek-Boney K."/>
            <person name="Hale W."/>
            <person name="Jakkamsetti A."/>
            <person name="Pham P."/>
            <person name="Ruth R."/>
            <person name="San Lucas F."/>
            <person name="Warren J."/>
            <person name="Zhang J."/>
            <person name="Zhao Z."/>
            <person name="Zhou C."/>
            <person name="Zhu D."/>
            <person name="Lee S."/>
            <person name="Bess C."/>
            <person name="Blankenburg K."/>
            <person name="Forbes L."/>
            <person name="Fu Q."/>
            <person name="Gubbala S."/>
            <person name="Hirani K."/>
            <person name="Jayaseelan J.C."/>
            <person name="Lara F."/>
            <person name="Munidasa M."/>
            <person name="Palculict T."/>
            <person name="Patil S."/>
            <person name="Pu L.-L."/>
            <person name="Saada N."/>
            <person name="Tang L."/>
            <person name="Weissenberger G."/>
            <person name="Zhu Y."/>
            <person name="Hemphill L."/>
            <person name="Shang Y."/>
            <person name="Youmans B."/>
            <person name="Ayvaz T."/>
            <person name="Ross M."/>
            <person name="Santibanez J."/>
            <person name="Aqrawi P."/>
            <person name="Gross S."/>
            <person name="Joshi V."/>
            <person name="Fowler G."/>
            <person name="Nazareth L."/>
            <person name="Reid J."/>
            <person name="Worley K."/>
            <person name="Petrosino J."/>
            <person name="Highlander S."/>
            <person name="Gibbs R."/>
        </authorList>
    </citation>
    <scope>NUCLEOTIDE SEQUENCE [LARGE SCALE GENOMIC DNA]</scope>
    <source>
        <strain evidence="2 3">ATCC BAA-614</strain>
    </source>
</reference>
<dbReference type="Pfam" id="PF14279">
    <property type="entry name" value="HNH_5"/>
    <property type="match status" value="1"/>
</dbReference>
<dbReference type="Gene3D" id="1.10.30.50">
    <property type="match status" value="1"/>
</dbReference>
<dbReference type="GO" id="GO:0004519">
    <property type="term" value="F:endonuclease activity"/>
    <property type="evidence" value="ECO:0007669"/>
    <property type="project" value="UniProtKB-KW"/>
</dbReference>
<keyword evidence="2" id="KW-0378">Hydrolase</keyword>
<evidence type="ECO:0000313" key="3">
    <source>
        <dbReference type="Proteomes" id="UP000003653"/>
    </source>
</evidence>
<gene>
    <name evidence="2" type="ORF">HMPREF0591_4829</name>
</gene>
<comment type="caution">
    <text evidence="2">The sequence shown here is derived from an EMBL/GenBank/DDBJ whole genome shotgun (WGS) entry which is preliminary data.</text>
</comment>
<dbReference type="SMART" id="SM00507">
    <property type="entry name" value="HNHc"/>
    <property type="match status" value="1"/>
</dbReference>
<dbReference type="Proteomes" id="UP000003653">
    <property type="component" value="Unassembled WGS sequence"/>
</dbReference>
<dbReference type="InterPro" id="IPR003615">
    <property type="entry name" value="HNH_nuc"/>
</dbReference>
<dbReference type="PANTHER" id="PTHR33877:SF1">
    <property type="entry name" value="TYPE IV METHYL-DIRECTED RESTRICTION ENZYME ECOKMCRA"/>
    <property type="match status" value="1"/>
</dbReference>
<name>D5PF85_9MYCO</name>
<dbReference type="RefSeq" id="WP_007168818.1">
    <property type="nucleotide sequence ID" value="NZ_GG770554.1"/>
</dbReference>
<dbReference type="EMBL" id="ADNV01000331">
    <property type="protein sequence ID" value="EFG75266.1"/>
    <property type="molecule type" value="Genomic_DNA"/>
</dbReference>
<dbReference type="PANTHER" id="PTHR33877">
    <property type="entry name" value="SLL1193 PROTEIN"/>
    <property type="match status" value="1"/>
</dbReference>
<dbReference type="InterPro" id="IPR029471">
    <property type="entry name" value="HNH_5"/>
</dbReference>
<dbReference type="eggNOG" id="COG1403">
    <property type="taxonomic scope" value="Bacteria"/>
</dbReference>
<evidence type="ECO:0000313" key="2">
    <source>
        <dbReference type="EMBL" id="EFG75266.1"/>
    </source>
</evidence>
<dbReference type="CDD" id="cd00085">
    <property type="entry name" value="HNHc"/>
    <property type="match status" value="1"/>
</dbReference>